<evidence type="ECO:0000313" key="7">
    <source>
        <dbReference type="EMBL" id="MCT7942047.1"/>
    </source>
</evidence>
<keyword evidence="2" id="KW-0285">Flavoprotein</keyword>
<keyword evidence="8" id="KW-1185">Reference proteome</keyword>
<dbReference type="Gene3D" id="3.20.20.70">
    <property type="entry name" value="Aldolase class I"/>
    <property type="match status" value="1"/>
</dbReference>
<evidence type="ECO:0000256" key="1">
    <source>
        <dbReference type="ARBA" id="ARBA00001917"/>
    </source>
</evidence>
<organism evidence="7 8">
    <name type="scientific">Shewanella holmiensis</name>
    <dbReference type="NCBI Taxonomy" id="2952222"/>
    <lineage>
        <taxon>Bacteria</taxon>
        <taxon>Pseudomonadati</taxon>
        <taxon>Pseudomonadota</taxon>
        <taxon>Gammaproteobacteria</taxon>
        <taxon>Alteromonadales</taxon>
        <taxon>Shewanellaceae</taxon>
        <taxon>Shewanella</taxon>
    </lineage>
</organism>
<dbReference type="SUPFAM" id="SSF51395">
    <property type="entry name" value="FMN-linked oxidoreductases"/>
    <property type="match status" value="1"/>
</dbReference>
<dbReference type="RefSeq" id="WP_261298428.1">
    <property type="nucleotide sequence ID" value="NZ_JAMTCD010000010.1"/>
</dbReference>
<sequence length="336" mass="36853">MNRFSTFPIANHVLKNRLVVAPMASQTSTLDGKVTEKTVRHYANLAQSQAALVMVEYSFVAFSGRSEPNQLGVHDDDCINGIKDIAKVIHQTGAKAGLQLTHCGGKAQLDVCPELMGPSGITVPAYDRILPTPRIMSLNDISSFKKQFVDAARRVELAGFDFVELHCAHGYGLNQFLSPLTNQRDDQYGGSQRNRARLIVEIIEQIKQHTQLSIMVRVPGQDLYPEGLTQAQIVESCHYFIDAGVVVLDVSSGIGGWNRPKERRTEGFLVEEAAYLKQAHLQACIIGVGGIETAEYIDMAIANQWLDLAAVGRAILRGPQEFAHNVMGVKNDALIS</sequence>
<dbReference type="InterPro" id="IPR001155">
    <property type="entry name" value="OxRdtase_FMN_N"/>
</dbReference>
<reference evidence="7" key="1">
    <citation type="journal article" date="2023" name="Int. J. Syst. Evol. Microbiol.">
        <title>&lt;i&gt;Shewanella septentrionalis&lt;/i&gt; sp. nov. and &lt;i&gt;Shewanella holmiensis&lt;/i&gt; sp. nov., isolated from Baltic Sea water and sediments.</title>
        <authorList>
            <person name="Martin-Rodriguez A.J."/>
            <person name="Thorell K."/>
            <person name="Joffre E."/>
            <person name="Jensie-Markopoulos S."/>
            <person name="Moore E.R.B."/>
            <person name="Sjoling A."/>
        </authorList>
    </citation>
    <scope>NUCLEOTIDE SEQUENCE</scope>
    <source>
        <strain evidence="7">SP1S2-7</strain>
    </source>
</reference>
<dbReference type="GO" id="GO:0050661">
    <property type="term" value="F:NADP binding"/>
    <property type="evidence" value="ECO:0007669"/>
    <property type="project" value="InterPro"/>
</dbReference>
<dbReference type="GO" id="GO:0003959">
    <property type="term" value="F:NADPH dehydrogenase activity"/>
    <property type="evidence" value="ECO:0007669"/>
    <property type="project" value="InterPro"/>
</dbReference>
<evidence type="ECO:0000256" key="5">
    <source>
        <dbReference type="ARBA" id="ARBA00023002"/>
    </source>
</evidence>
<proteinExistence type="predicted"/>
<comment type="cofactor">
    <cofactor evidence="1">
        <name>FMN</name>
        <dbReference type="ChEBI" id="CHEBI:58210"/>
    </cofactor>
</comment>
<keyword evidence="5" id="KW-0560">Oxidoreductase</keyword>
<dbReference type="Pfam" id="PF00724">
    <property type="entry name" value="Oxidored_FMN"/>
    <property type="match status" value="1"/>
</dbReference>
<dbReference type="InterPro" id="IPR013785">
    <property type="entry name" value="Aldolase_TIM"/>
</dbReference>
<dbReference type="GO" id="GO:0010181">
    <property type="term" value="F:FMN binding"/>
    <property type="evidence" value="ECO:0007669"/>
    <property type="project" value="InterPro"/>
</dbReference>
<accession>A0A9X3ANN1</accession>
<dbReference type="CDD" id="cd02803">
    <property type="entry name" value="OYE_like_FMN_family"/>
    <property type="match status" value="1"/>
</dbReference>
<evidence type="ECO:0000259" key="6">
    <source>
        <dbReference type="Pfam" id="PF00724"/>
    </source>
</evidence>
<dbReference type="PANTHER" id="PTHR43303">
    <property type="entry name" value="NADPH DEHYDROGENASE C23G7.10C-RELATED"/>
    <property type="match status" value="1"/>
</dbReference>
<dbReference type="InterPro" id="IPR044152">
    <property type="entry name" value="YqjM-like"/>
</dbReference>
<evidence type="ECO:0000313" key="8">
    <source>
        <dbReference type="Proteomes" id="UP001155546"/>
    </source>
</evidence>
<name>A0A9X3ANN1_9GAMM</name>
<keyword evidence="4" id="KW-0521">NADP</keyword>
<evidence type="ECO:0000256" key="4">
    <source>
        <dbReference type="ARBA" id="ARBA00022857"/>
    </source>
</evidence>
<evidence type="ECO:0000256" key="2">
    <source>
        <dbReference type="ARBA" id="ARBA00022630"/>
    </source>
</evidence>
<protein>
    <submittedName>
        <fullName evidence="7">NADH:flavin oxidoreductase</fullName>
    </submittedName>
</protein>
<dbReference type="Proteomes" id="UP001155546">
    <property type="component" value="Unassembled WGS sequence"/>
</dbReference>
<evidence type="ECO:0000256" key="3">
    <source>
        <dbReference type="ARBA" id="ARBA00022643"/>
    </source>
</evidence>
<comment type="caution">
    <text evidence="7">The sequence shown here is derived from an EMBL/GenBank/DDBJ whole genome shotgun (WGS) entry which is preliminary data.</text>
</comment>
<dbReference type="PANTHER" id="PTHR43303:SF4">
    <property type="entry name" value="NADPH DEHYDROGENASE C23G7.10C-RELATED"/>
    <property type="match status" value="1"/>
</dbReference>
<dbReference type="EMBL" id="JAMTCD010000010">
    <property type="protein sequence ID" value="MCT7942047.1"/>
    <property type="molecule type" value="Genomic_DNA"/>
</dbReference>
<feature type="domain" description="NADH:flavin oxidoreductase/NADH oxidase N-terminal" evidence="6">
    <location>
        <begin position="4"/>
        <end position="320"/>
    </location>
</feature>
<gene>
    <name evidence="7" type="ORF">NE535_09620</name>
</gene>
<keyword evidence="3" id="KW-0288">FMN</keyword>
<dbReference type="AlphaFoldDB" id="A0A9X3ANN1"/>